<dbReference type="PANTHER" id="PTHR13268">
    <property type="entry name" value="BREAST CARCINOMA AMPLIFIED SEQUENCE 3"/>
    <property type="match status" value="1"/>
</dbReference>
<dbReference type="Gene3D" id="2.130.10.10">
    <property type="entry name" value="YVTN repeat-like/Quinoprotein amine dehydrogenase"/>
    <property type="match status" value="1"/>
</dbReference>
<evidence type="ECO:0000313" key="6">
    <source>
        <dbReference type="EMBL" id="KAF3453530.1"/>
    </source>
</evidence>
<dbReference type="Pfam" id="PF12490">
    <property type="entry name" value="BCAS3"/>
    <property type="match status" value="1"/>
</dbReference>
<evidence type="ECO:0000259" key="4">
    <source>
        <dbReference type="Pfam" id="PF12490"/>
    </source>
</evidence>
<feature type="transmembrane region" description="Helical" evidence="3">
    <location>
        <begin position="9"/>
        <end position="28"/>
    </location>
</feature>
<gene>
    <name evidence="6" type="ORF">FNV43_RR03970</name>
</gene>
<dbReference type="GO" id="GO:0006914">
    <property type="term" value="P:autophagy"/>
    <property type="evidence" value="ECO:0007669"/>
    <property type="project" value="InterPro"/>
</dbReference>
<sequence length="914" mass="98487">MIKAYSEESVVVFVFWVSAILISLVLGMRNDGGQKQQGGVPRPGKTNGFIPSSFRAISSYLKIVSSGASTVARSAASVASSIVDRDDDASHDQVNWAGFDKLEGEGDITRQVLLLGFQSGFQVWDVEEADNVRDLVSRHGGPVSFMQMLPKPLSSESSEDNFVDSRPLLVVCTDGNLSLDIQDGLPTHNGTIPNGHESVNESFVPTIVSFYSMRSQSYVYNIKFRSAVYSVRCSSRVIAISLAAQIHCINATTLEREYTILTNPIVMGCQGSGGNGYGPLAVGPRWLAYSGSPVVASNSGRVSPQHLTPSVSFPSNGSMVAHYAKESSKQLAAGIVTLGDMGYKKLSRYCSELLPDGNGSLQSGNPGVKGNGTVNGHLTDADNVGMVIVRDIVSKVVIAQFRAHKSPISALCFDPSGTLLVTASVQGHNINVFRIMPGQPVSSSGFDATASYVHLYRLQRGFTNAVIQDISFSDDSNWIMISSSRGTSHLFAINPLGGSVILPADATFSTKNGVLSAITRSAVRWPPSQQSLCAAGPPVTLSVVSRIRNGSNSWRGTVSGAAAAAAAATGRMGSLSGAIASSFHNCKGNALHLDCSSSKSKYHLLVFSPSGCMIQYALQISTGLDATTALSGLNTAYESGQEFDARLVVEAIQKWNICQKQNRREREDNIDIYGDNGNSDSSKIYPEGMRKGNTVFPETRGVITKTKISSEEKHHMYISEAELQMHQARSPLWAKPEIYFQSIITEGISIGEENASVGEIEIERIPTRMIEARSKDLVPLFDYLHAPKFQQIRIPTLDSNSSGQLLRQRSGLSENGSLLCRSNPGSLDSTTDNGAVVAELHKGIEETGCNGLQTPVETTKGYVNNSDSPKTQAQLEVVNNRETLRMEARLKFVNNNIEGLKLENHIEDKGDEFD</sequence>
<protein>
    <recommendedName>
        <fullName evidence="8">BCAS3 domain-containing protein</fullName>
    </recommendedName>
</protein>
<evidence type="ECO:0000256" key="3">
    <source>
        <dbReference type="SAM" id="Phobius"/>
    </source>
</evidence>
<dbReference type="Proteomes" id="UP000796880">
    <property type="component" value="Unassembled WGS sequence"/>
</dbReference>
<dbReference type="InterPro" id="IPR048382">
    <property type="entry name" value="BCAS3_WD40"/>
</dbReference>
<dbReference type="GO" id="GO:0000407">
    <property type="term" value="C:phagophore assembly site"/>
    <property type="evidence" value="ECO:0007669"/>
    <property type="project" value="UniProtKB-SubCell"/>
</dbReference>
<feature type="region of interest" description="Disordered" evidence="2">
    <location>
        <begin position="670"/>
        <end position="690"/>
    </location>
</feature>
<dbReference type="InterPro" id="IPR001680">
    <property type="entry name" value="WD40_rpt"/>
</dbReference>
<evidence type="ECO:0008006" key="8">
    <source>
        <dbReference type="Google" id="ProtNLM"/>
    </source>
</evidence>
<dbReference type="Pfam" id="PF21034">
    <property type="entry name" value="BCAS3_WD40"/>
    <property type="match status" value="1"/>
</dbReference>
<evidence type="ECO:0000313" key="7">
    <source>
        <dbReference type="Proteomes" id="UP000796880"/>
    </source>
</evidence>
<dbReference type="PANTHER" id="PTHR13268:SF7">
    <property type="entry name" value="AUTOPHAGY-RELATED PROTEIN 18F"/>
    <property type="match status" value="1"/>
</dbReference>
<keyword evidence="7" id="KW-1185">Reference proteome</keyword>
<accession>A0A8K0MQ53</accession>
<dbReference type="SUPFAM" id="SSF50978">
    <property type="entry name" value="WD40 repeat-like"/>
    <property type="match status" value="1"/>
</dbReference>
<evidence type="ECO:0000259" key="5">
    <source>
        <dbReference type="Pfam" id="PF21034"/>
    </source>
</evidence>
<feature type="domain" description="BCAS3" evidence="4">
    <location>
        <begin position="637"/>
        <end position="782"/>
    </location>
</feature>
<dbReference type="InterPro" id="IPR036322">
    <property type="entry name" value="WD40_repeat_dom_sf"/>
</dbReference>
<dbReference type="SMART" id="SM00320">
    <property type="entry name" value="WD40"/>
    <property type="match status" value="2"/>
</dbReference>
<name>A0A8K0MQ53_9ROSA</name>
<reference evidence="6" key="1">
    <citation type="submission" date="2020-03" db="EMBL/GenBank/DDBJ databases">
        <title>A high-quality chromosome-level genome assembly of a woody plant with both climbing and erect habits, Rhamnella rubrinervis.</title>
        <authorList>
            <person name="Lu Z."/>
            <person name="Yang Y."/>
            <person name="Zhu X."/>
            <person name="Sun Y."/>
        </authorList>
    </citation>
    <scope>NUCLEOTIDE SEQUENCE</scope>
    <source>
        <strain evidence="6">BYM</strain>
        <tissue evidence="6">Leaf</tissue>
    </source>
</reference>
<keyword evidence="3" id="KW-0812">Transmembrane</keyword>
<dbReference type="GO" id="GO:0042594">
    <property type="term" value="P:response to starvation"/>
    <property type="evidence" value="ECO:0007669"/>
    <property type="project" value="TreeGrafter"/>
</dbReference>
<dbReference type="EMBL" id="VOIH02000002">
    <property type="protein sequence ID" value="KAF3453530.1"/>
    <property type="molecule type" value="Genomic_DNA"/>
</dbReference>
<keyword evidence="3" id="KW-0472">Membrane</keyword>
<comment type="subcellular location">
    <subcellularLocation>
        <location evidence="1">Preautophagosomal structure</location>
    </subcellularLocation>
</comment>
<organism evidence="6 7">
    <name type="scientific">Rhamnella rubrinervis</name>
    <dbReference type="NCBI Taxonomy" id="2594499"/>
    <lineage>
        <taxon>Eukaryota</taxon>
        <taxon>Viridiplantae</taxon>
        <taxon>Streptophyta</taxon>
        <taxon>Embryophyta</taxon>
        <taxon>Tracheophyta</taxon>
        <taxon>Spermatophyta</taxon>
        <taxon>Magnoliopsida</taxon>
        <taxon>eudicotyledons</taxon>
        <taxon>Gunneridae</taxon>
        <taxon>Pentapetalae</taxon>
        <taxon>rosids</taxon>
        <taxon>fabids</taxon>
        <taxon>Rosales</taxon>
        <taxon>Rhamnaceae</taxon>
        <taxon>rhamnoid group</taxon>
        <taxon>Rhamneae</taxon>
        <taxon>Rhamnella</taxon>
    </lineage>
</organism>
<dbReference type="InterPro" id="IPR045142">
    <property type="entry name" value="BCAS3-like"/>
</dbReference>
<dbReference type="AlphaFoldDB" id="A0A8K0MQ53"/>
<feature type="domain" description="BCAS3 WD40" evidence="5">
    <location>
        <begin position="98"/>
        <end position="501"/>
    </location>
</feature>
<dbReference type="InterPro" id="IPR015943">
    <property type="entry name" value="WD40/YVTN_repeat-like_dom_sf"/>
</dbReference>
<dbReference type="InterPro" id="IPR022175">
    <property type="entry name" value="BCAS3_dom"/>
</dbReference>
<evidence type="ECO:0000256" key="2">
    <source>
        <dbReference type="SAM" id="MobiDB-lite"/>
    </source>
</evidence>
<keyword evidence="3" id="KW-1133">Transmembrane helix</keyword>
<dbReference type="OrthoDB" id="25778at2759"/>
<proteinExistence type="predicted"/>
<comment type="caution">
    <text evidence="6">The sequence shown here is derived from an EMBL/GenBank/DDBJ whole genome shotgun (WGS) entry which is preliminary data.</text>
</comment>
<evidence type="ECO:0000256" key="1">
    <source>
        <dbReference type="ARBA" id="ARBA00004329"/>
    </source>
</evidence>